<name>A0A364VEE8_9CORY</name>
<gene>
    <name evidence="1" type="ORF">CWC39_00945</name>
</gene>
<evidence type="ECO:0000313" key="2">
    <source>
        <dbReference type="Proteomes" id="UP000251047"/>
    </source>
</evidence>
<evidence type="ECO:0000313" key="1">
    <source>
        <dbReference type="EMBL" id="RAV34936.1"/>
    </source>
</evidence>
<dbReference type="RefSeq" id="WP_112768652.1">
    <property type="nucleotide sequence ID" value="NZ_CP063191.1"/>
</dbReference>
<organism evidence="1 2">
    <name type="scientific">Corynebacterium heidelbergense</name>
    <dbReference type="NCBI Taxonomy" id="2055947"/>
    <lineage>
        <taxon>Bacteria</taxon>
        <taxon>Bacillati</taxon>
        <taxon>Actinomycetota</taxon>
        <taxon>Actinomycetes</taxon>
        <taxon>Mycobacteriales</taxon>
        <taxon>Corynebacteriaceae</taxon>
        <taxon>Corynebacterium</taxon>
    </lineage>
</organism>
<dbReference type="Proteomes" id="UP000251047">
    <property type="component" value="Unassembled WGS sequence"/>
</dbReference>
<accession>A0A364VEE8</accession>
<evidence type="ECO:0008006" key="3">
    <source>
        <dbReference type="Google" id="ProtNLM"/>
    </source>
</evidence>
<sequence length="117" mass="12199">MKKNFAAPWFIRRALYLVVGAVLLGLAAFGVISEAQIDSISAQVTGIVGPLLGALVSGWAASKTHEGSDSTVTVDDVERAANANITDKVIDVIAQIDTATGGKHAAEVASYRDIFRG</sequence>
<dbReference type="AlphaFoldDB" id="A0A364VEE8"/>
<comment type="caution">
    <text evidence="1">The sequence shown here is derived from an EMBL/GenBank/DDBJ whole genome shotgun (WGS) entry which is preliminary data.</text>
</comment>
<proteinExistence type="predicted"/>
<dbReference type="OrthoDB" id="9997738at2"/>
<protein>
    <recommendedName>
        <fullName evidence="3">Holin</fullName>
    </recommendedName>
</protein>
<reference evidence="1 2" key="1">
    <citation type="journal article" date="2018" name="Syst. Appl. Microbiol.">
        <title>Corynebacterium heidelbergense sp. nov., isolated from the preen glands of Egyptian geese (Alopochen aegyptiacus).</title>
        <authorList>
            <person name="Braun M.S."/>
            <person name="Wang E."/>
            <person name="Zimmermann S."/>
            <person name="Wink M."/>
        </authorList>
    </citation>
    <scope>NUCLEOTIDE SEQUENCE [LARGE SCALE GENOMIC DNA]</scope>
    <source>
        <strain evidence="1 2">DSM 104638</strain>
    </source>
</reference>
<dbReference type="EMBL" id="PHQP01000003">
    <property type="protein sequence ID" value="RAV34936.1"/>
    <property type="molecule type" value="Genomic_DNA"/>
</dbReference>